<dbReference type="InterPro" id="IPR053864">
    <property type="entry name" value="DUF6933"/>
</dbReference>
<sequence length="60" mass="6829">MIFRLSHTLNQKIKTGKLTALPLHQSPFGDWSCHLFYGNRSPYILLCNSKSLYSCVMPGN</sequence>
<proteinExistence type="predicted"/>
<accession>A0A517R7V3</accession>
<dbReference type="AlphaFoldDB" id="A0A517R7V3"/>
<name>A0A517R7V3_9PLAN</name>
<dbReference type="EMBL" id="CP036269">
    <property type="protein sequence ID" value="QDT39969.1"/>
    <property type="molecule type" value="Genomic_DNA"/>
</dbReference>
<dbReference type="Pfam" id="PF22016">
    <property type="entry name" value="DUF6933"/>
    <property type="match status" value="1"/>
</dbReference>
<evidence type="ECO:0000259" key="1">
    <source>
        <dbReference type="Pfam" id="PF22016"/>
    </source>
</evidence>
<dbReference type="RefSeq" id="WP_390620968.1">
    <property type="nucleotide sequence ID" value="NZ_CP036269.1"/>
</dbReference>
<evidence type="ECO:0000313" key="2">
    <source>
        <dbReference type="EMBL" id="QDT39969.1"/>
    </source>
</evidence>
<dbReference type="KEGG" id="gaz:Pan241w_00220"/>
<gene>
    <name evidence="2" type="ORF">Pan241w_00220</name>
</gene>
<feature type="domain" description="DUF6933" evidence="1">
    <location>
        <begin position="2"/>
        <end position="59"/>
    </location>
</feature>
<protein>
    <recommendedName>
        <fullName evidence="1">DUF6933 domain-containing protein</fullName>
    </recommendedName>
</protein>
<dbReference type="Proteomes" id="UP000317171">
    <property type="component" value="Chromosome"/>
</dbReference>
<organism evidence="2 3">
    <name type="scientific">Gimesia alba</name>
    <dbReference type="NCBI Taxonomy" id="2527973"/>
    <lineage>
        <taxon>Bacteria</taxon>
        <taxon>Pseudomonadati</taxon>
        <taxon>Planctomycetota</taxon>
        <taxon>Planctomycetia</taxon>
        <taxon>Planctomycetales</taxon>
        <taxon>Planctomycetaceae</taxon>
        <taxon>Gimesia</taxon>
    </lineage>
</organism>
<evidence type="ECO:0000313" key="3">
    <source>
        <dbReference type="Proteomes" id="UP000317171"/>
    </source>
</evidence>
<keyword evidence="3" id="KW-1185">Reference proteome</keyword>
<reference evidence="2 3" key="1">
    <citation type="submission" date="2019-02" db="EMBL/GenBank/DDBJ databases">
        <title>Deep-cultivation of Planctomycetes and their phenomic and genomic characterization uncovers novel biology.</title>
        <authorList>
            <person name="Wiegand S."/>
            <person name="Jogler M."/>
            <person name="Boedeker C."/>
            <person name="Pinto D."/>
            <person name="Vollmers J."/>
            <person name="Rivas-Marin E."/>
            <person name="Kohn T."/>
            <person name="Peeters S.H."/>
            <person name="Heuer A."/>
            <person name="Rast P."/>
            <person name="Oberbeckmann S."/>
            <person name="Bunk B."/>
            <person name="Jeske O."/>
            <person name="Meyerdierks A."/>
            <person name="Storesund J.E."/>
            <person name="Kallscheuer N."/>
            <person name="Luecker S."/>
            <person name="Lage O.M."/>
            <person name="Pohl T."/>
            <person name="Merkel B.J."/>
            <person name="Hornburger P."/>
            <person name="Mueller R.-W."/>
            <person name="Bruemmer F."/>
            <person name="Labrenz M."/>
            <person name="Spormann A.M."/>
            <person name="Op den Camp H."/>
            <person name="Overmann J."/>
            <person name="Amann R."/>
            <person name="Jetten M.S.M."/>
            <person name="Mascher T."/>
            <person name="Medema M.H."/>
            <person name="Devos D.P."/>
            <person name="Kaster A.-K."/>
            <person name="Ovreas L."/>
            <person name="Rohde M."/>
            <person name="Galperin M.Y."/>
            <person name="Jogler C."/>
        </authorList>
    </citation>
    <scope>NUCLEOTIDE SEQUENCE [LARGE SCALE GENOMIC DNA]</scope>
    <source>
        <strain evidence="2 3">Pan241w</strain>
    </source>
</reference>